<evidence type="ECO:0000313" key="3">
    <source>
        <dbReference type="Proteomes" id="UP001642409"/>
    </source>
</evidence>
<dbReference type="AlphaFoldDB" id="A0AA86UKM2"/>
<dbReference type="EMBL" id="CATOUU010000950">
    <property type="protein sequence ID" value="CAI9961930.1"/>
    <property type="molecule type" value="Genomic_DNA"/>
</dbReference>
<proteinExistence type="predicted"/>
<evidence type="ECO:0000313" key="1">
    <source>
        <dbReference type="EMBL" id="CAI9961930.1"/>
    </source>
</evidence>
<reference evidence="1" key="1">
    <citation type="submission" date="2023-06" db="EMBL/GenBank/DDBJ databases">
        <authorList>
            <person name="Kurt Z."/>
        </authorList>
    </citation>
    <scope>NUCLEOTIDE SEQUENCE</scope>
</reference>
<keyword evidence="3" id="KW-1185">Reference proteome</keyword>
<dbReference type="Proteomes" id="UP001642409">
    <property type="component" value="Unassembled WGS sequence"/>
</dbReference>
<comment type="caution">
    <text evidence="1">The sequence shown here is derived from an EMBL/GenBank/DDBJ whole genome shotgun (WGS) entry which is preliminary data.</text>
</comment>
<organism evidence="1">
    <name type="scientific">Hexamita inflata</name>
    <dbReference type="NCBI Taxonomy" id="28002"/>
    <lineage>
        <taxon>Eukaryota</taxon>
        <taxon>Metamonada</taxon>
        <taxon>Diplomonadida</taxon>
        <taxon>Hexamitidae</taxon>
        <taxon>Hexamitinae</taxon>
        <taxon>Hexamita</taxon>
    </lineage>
</organism>
<protein>
    <submittedName>
        <fullName evidence="2">Hypothetical_protein</fullName>
    </submittedName>
</protein>
<accession>A0AA86UKM2</accession>
<gene>
    <name evidence="1" type="ORF">HINF_LOCUS49575</name>
    <name evidence="2" type="ORF">HINF_LOCUS65221</name>
</gene>
<evidence type="ECO:0000313" key="2">
    <source>
        <dbReference type="EMBL" id="CAL6090252.1"/>
    </source>
</evidence>
<sequence length="128" mass="14995">MLYLNKSRLKSEFPNEIQISKFQILHEFQPKVDFNQDEYNIQQLYLFVNNDRSEEVLTVTAGSKQDIILIFQKLKPVGGKTELSEDKSQYVGIYSHNNFDSYLKKEGLYQTILFSSKGQGDEIIKQKY</sequence>
<dbReference type="EMBL" id="CAXDID020000426">
    <property type="protein sequence ID" value="CAL6090252.1"/>
    <property type="molecule type" value="Genomic_DNA"/>
</dbReference>
<name>A0AA86UKM2_9EUKA</name>
<reference evidence="2 3" key="2">
    <citation type="submission" date="2024-07" db="EMBL/GenBank/DDBJ databases">
        <authorList>
            <person name="Akdeniz Z."/>
        </authorList>
    </citation>
    <scope>NUCLEOTIDE SEQUENCE [LARGE SCALE GENOMIC DNA]</scope>
</reference>